<reference evidence="3" key="1">
    <citation type="submission" date="2016-02" db="EMBL/GenBank/DDBJ databases">
        <authorList>
            <person name="Rodrigo-Torres Lidia"/>
            <person name="Arahal R.David."/>
        </authorList>
    </citation>
    <scope>NUCLEOTIDE SEQUENCE [LARGE SCALE GENOMIC DNA]</scope>
    <source>
        <strain evidence="3">CECT 8713</strain>
    </source>
</reference>
<dbReference type="PANTHER" id="PTHR34980">
    <property type="entry name" value="INNER MEMBRANE PROTEIN-RELATED-RELATED"/>
    <property type="match status" value="1"/>
</dbReference>
<evidence type="ECO:0000313" key="3">
    <source>
        <dbReference type="Proteomes" id="UP000073601"/>
    </source>
</evidence>
<dbReference type="EMBL" id="FIZY01000011">
    <property type="protein sequence ID" value="CZF80867.1"/>
    <property type="molecule type" value="Genomic_DNA"/>
</dbReference>
<keyword evidence="3" id="KW-1185">Reference proteome</keyword>
<dbReference type="PANTHER" id="PTHR34980:SF2">
    <property type="entry name" value="INNER MEMBRANE PROTEIN YHAH-RELATED"/>
    <property type="match status" value="1"/>
</dbReference>
<dbReference type="GO" id="GO:0005886">
    <property type="term" value="C:plasma membrane"/>
    <property type="evidence" value="ECO:0007669"/>
    <property type="project" value="TreeGrafter"/>
</dbReference>
<dbReference type="Proteomes" id="UP000073601">
    <property type="component" value="Unassembled WGS sequence"/>
</dbReference>
<keyword evidence="1" id="KW-1133">Transmembrane helix</keyword>
<dbReference type="RefSeq" id="WP_062707695.1">
    <property type="nucleotide sequence ID" value="NZ_CAWRCI010000011.1"/>
</dbReference>
<dbReference type="InterPro" id="IPR008523">
    <property type="entry name" value="DUF805"/>
</dbReference>
<feature type="transmembrane region" description="Helical" evidence="1">
    <location>
        <begin position="23"/>
        <end position="43"/>
    </location>
</feature>
<feature type="transmembrane region" description="Helical" evidence="1">
    <location>
        <begin position="55"/>
        <end position="74"/>
    </location>
</feature>
<evidence type="ECO:0000313" key="2">
    <source>
        <dbReference type="EMBL" id="CZF80867.1"/>
    </source>
</evidence>
<dbReference type="Pfam" id="PF05656">
    <property type="entry name" value="DUF805"/>
    <property type="match status" value="1"/>
</dbReference>
<accession>A0A128F254</accession>
<evidence type="ECO:0000256" key="1">
    <source>
        <dbReference type="SAM" id="Phobius"/>
    </source>
</evidence>
<dbReference type="AlphaFoldDB" id="A0A128F254"/>
<proteinExistence type="predicted"/>
<feature type="transmembrane region" description="Helical" evidence="1">
    <location>
        <begin position="86"/>
        <end position="106"/>
    </location>
</feature>
<sequence length="127" mass="14523">MKWLFAAFWNYAKFSGRARRREFWGFFLIQNIVLALCVGIDVAEVGVHEFQITDFYAAPLWFAITLIPLITVTVRRLHDINKSGWWWLVIVVPVVGPLVFLVFTLLRGTKGSNRYGCDPIGIFSSGI</sequence>
<keyword evidence="1" id="KW-0472">Membrane</keyword>
<organism evidence="2 3">
    <name type="scientific">Grimontia marina</name>
    <dbReference type="NCBI Taxonomy" id="646534"/>
    <lineage>
        <taxon>Bacteria</taxon>
        <taxon>Pseudomonadati</taxon>
        <taxon>Pseudomonadota</taxon>
        <taxon>Gammaproteobacteria</taxon>
        <taxon>Vibrionales</taxon>
        <taxon>Vibrionaceae</taxon>
        <taxon>Grimontia</taxon>
    </lineage>
</organism>
<protein>
    <submittedName>
        <fullName evidence="2">Inner membrane protein YhaI</fullName>
    </submittedName>
</protein>
<name>A0A128F254_9GAMM</name>
<keyword evidence="1" id="KW-0812">Transmembrane</keyword>
<gene>
    <name evidence="2" type="primary">yhaI</name>
    <name evidence="2" type="ORF">GMA8713_01631</name>
</gene>
<dbReference type="OrthoDB" id="9812349at2"/>